<reference evidence="2 3" key="1">
    <citation type="journal article" date="2012" name="PLoS Pathog.">
        <title>Diverse lifestyles and strategies of plant pathogenesis encoded in the genomes of eighteen Dothideomycetes fungi.</title>
        <authorList>
            <person name="Ohm R.A."/>
            <person name="Feau N."/>
            <person name="Henrissat B."/>
            <person name="Schoch C.L."/>
            <person name="Horwitz B.A."/>
            <person name="Barry K.W."/>
            <person name="Condon B.J."/>
            <person name="Copeland A.C."/>
            <person name="Dhillon B."/>
            <person name="Glaser F."/>
            <person name="Hesse C.N."/>
            <person name="Kosti I."/>
            <person name="LaButti K."/>
            <person name="Lindquist E.A."/>
            <person name="Lucas S."/>
            <person name="Salamov A.A."/>
            <person name="Bradshaw R.E."/>
            <person name="Ciuffetti L."/>
            <person name="Hamelin R.C."/>
            <person name="Kema G.H.J."/>
            <person name="Lawrence C."/>
            <person name="Scott J.A."/>
            <person name="Spatafora J.W."/>
            <person name="Turgeon B.G."/>
            <person name="de Wit P.J.G.M."/>
            <person name="Zhong S."/>
            <person name="Goodwin S.B."/>
            <person name="Grigoriev I.V."/>
        </authorList>
    </citation>
    <scope>NUCLEOTIDE SEQUENCE [LARGE SCALE GENOMIC DNA]</scope>
    <source>
        <strain evidence="3">28A</strain>
    </source>
</reference>
<dbReference type="HOGENOM" id="CLU_1217244_0_0_1"/>
<dbReference type="EMBL" id="KB908855">
    <property type="protein sequence ID" value="EOA82035.1"/>
    <property type="molecule type" value="Genomic_DNA"/>
</dbReference>
<evidence type="ECO:0000313" key="2">
    <source>
        <dbReference type="EMBL" id="EOA82035.1"/>
    </source>
</evidence>
<feature type="region of interest" description="Disordered" evidence="1">
    <location>
        <begin position="164"/>
        <end position="207"/>
    </location>
</feature>
<feature type="region of interest" description="Disordered" evidence="1">
    <location>
        <begin position="38"/>
        <end position="62"/>
    </location>
</feature>
<gene>
    <name evidence="2" type="ORF">SETTUDRAFT_23286</name>
</gene>
<accession>R0I965</accession>
<proteinExistence type="predicted"/>
<name>R0I965_EXST2</name>
<dbReference type="Proteomes" id="UP000016935">
    <property type="component" value="Unassembled WGS sequence"/>
</dbReference>
<dbReference type="RefSeq" id="XP_008030042.1">
    <property type="nucleotide sequence ID" value="XM_008031851.1"/>
</dbReference>
<dbReference type="STRING" id="671987.R0I965"/>
<dbReference type="AlphaFoldDB" id="R0I965"/>
<sequence>MSAIVTEEAFVEVLRTQVQQITNLLSDIDHQLNALEESSSTTRKQVERRQLRSGPKSGKQQRLYQLANQIERSKSQTHDIFEQLLDRLRAFSNTDLTSLKAQNIPKEAVAQNSTCFGNQIDQIEQANIKLITSGATVKDKSTASSKISASTIASINVVPKSPQEPLHGHVLPILPHDPPNEQALNEQAPDEQAPDEQAPNEQTPAPRYPCQHSQLFENMASTIQKAQTDLEHSKVAERGYLILV</sequence>
<evidence type="ECO:0000313" key="3">
    <source>
        <dbReference type="Proteomes" id="UP000016935"/>
    </source>
</evidence>
<protein>
    <submittedName>
        <fullName evidence="2">Uncharacterized protein</fullName>
    </submittedName>
</protein>
<evidence type="ECO:0000256" key="1">
    <source>
        <dbReference type="SAM" id="MobiDB-lite"/>
    </source>
</evidence>
<organism evidence="2 3">
    <name type="scientific">Exserohilum turcicum (strain 28A)</name>
    <name type="common">Northern leaf blight fungus</name>
    <name type="synonym">Setosphaeria turcica</name>
    <dbReference type="NCBI Taxonomy" id="671987"/>
    <lineage>
        <taxon>Eukaryota</taxon>
        <taxon>Fungi</taxon>
        <taxon>Dikarya</taxon>
        <taxon>Ascomycota</taxon>
        <taxon>Pezizomycotina</taxon>
        <taxon>Dothideomycetes</taxon>
        <taxon>Pleosporomycetidae</taxon>
        <taxon>Pleosporales</taxon>
        <taxon>Pleosporineae</taxon>
        <taxon>Pleosporaceae</taxon>
        <taxon>Exserohilum</taxon>
    </lineage>
</organism>
<dbReference type="GeneID" id="19402647"/>
<keyword evidence="3" id="KW-1185">Reference proteome</keyword>
<dbReference type="OrthoDB" id="10469316at2759"/>
<reference evidence="2 3" key="2">
    <citation type="journal article" date="2013" name="PLoS Genet.">
        <title>Comparative genome structure, secondary metabolite, and effector coding capacity across Cochliobolus pathogens.</title>
        <authorList>
            <person name="Condon B.J."/>
            <person name="Leng Y."/>
            <person name="Wu D."/>
            <person name="Bushley K.E."/>
            <person name="Ohm R.A."/>
            <person name="Otillar R."/>
            <person name="Martin J."/>
            <person name="Schackwitz W."/>
            <person name="Grimwood J."/>
            <person name="MohdZainudin N."/>
            <person name="Xue C."/>
            <person name="Wang R."/>
            <person name="Manning V.A."/>
            <person name="Dhillon B."/>
            <person name="Tu Z.J."/>
            <person name="Steffenson B.J."/>
            <person name="Salamov A."/>
            <person name="Sun H."/>
            <person name="Lowry S."/>
            <person name="LaButti K."/>
            <person name="Han J."/>
            <person name="Copeland A."/>
            <person name="Lindquist E."/>
            <person name="Barry K."/>
            <person name="Schmutz J."/>
            <person name="Baker S.E."/>
            <person name="Ciuffetti L.M."/>
            <person name="Grigoriev I.V."/>
            <person name="Zhong S."/>
            <person name="Turgeon B.G."/>
        </authorList>
    </citation>
    <scope>NUCLEOTIDE SEQUENCE [LARGE SCALE GENOMIC DNA]</scope>
    <source>
        <strain evidence="3">28A</strain>
    </source>
</reference>